<protein>
    <submittedName>
        <fullName evidence="3">MarR family transcriptional regulator</fullName>
    </submittedName>
</protein>
<name>A0ABP3NKY3_SACER</name>
<dbReference type="Pfam" id="PF12802">
    <property type="entry name" value="MarR_2"/>
    <property type="match status" value="1"/>
</dbReference>
<accession>A0ABP3NKY3</accession>
<dbReference type="PRINTS" id="PR00598">
    <property type="entry name" value="HTHMARR"/>
</dbReference>
<dbReference type="Proteomes" id="UP001500729">
    <property type="component" value="Unassembled WGS sequence"/>
</dbReference>
<proteinExistence type="predicted"/>
<feature type="domain" description="HTH marR-type" evidence="2">
    <location>
        <begin position="29"/>
        <end position="160"/>
    </location>
</feature>
<organism evidence="3 4">
    <name type="scientific">Saccharopolyspora erythraea</name>
    <name type="common">Streptomyces erythraeus</name>
    <dbReference type="NCBI Taxonomy" id="1836"/>
    <lineage>
        <taxon>Bacteria</taxon>
        <taxon>Bacillati</taxon>
        <taxon>Actinomycetota</taxon>
        <taxon>Actinomycetes</taxon>
        <taxon>Pseudonocardiales</taxon>
        <taxon>Pseudonocardiaceae</taxon>
        <taxon>Saccharopolyspora</taxon>
    </lineage>
</organism>
<keyword evidence="4" id="KW-1185">Reference proteome</keyword>
<sequence length="167" mass="18068">MTETLAEPDRGPDRAADRGPDRGAECEIETGLAAGLVRLTHLVQHVFAEVNRDFDLTPQQAQLLCMLIDGPIGMGELSRLLHLEKSSLTGLVDRVERRSLVERVRDDRDRRACRIALTAEGVRLGNESHSAVGARLEEMGSALPSAERKRLADAIGRILAGNGVPGA</sequence>
<gene>
    <name evidence="3" type="ORF">GCM10009533_49190</name>
</gene>
<dbReference type="RefSeq" id="WP_009951580.1">
    <property type="nucleotide sequence ID" value="NZ_BAAAGS010000038.1"/>
</dbReference>
<evidence type="ECO:0000256" key="1">
    <source>
        <dbReference type="SAM" id="MobiDB-lite"/>
    </source>
</evidence>
<dbReference type="EMBL" id="BAAAGS010000038">
    <property type="protein sequence ID" value="GAA0544400.1"/>
    <property type="molecule type" value="Genomic_DNA"/>
</dbReference>
<dbReference type="InterPro" id="IPR039422">
    <property type="entry name" value="MarR/SlyA-like"/>
</dbReference>
<feature type="region of interest" description="Disordered" evidence="1">
    <location>
        <begin position="1"/>
        <end position="23"/>
    </location>
</feature>
<dbReference type="Gene3D" id="1.10.10.10">
    <property type="entry name" value="Winged helix-like DNA-binding domain superfamily/Winged helix DNA-binding domain"/>
    <property type="match status" value="1"/>
</dbReference>
<comment type="caution">
    <text evidence="3">The sequence shown here is derived from an EMBL/GenBank/DDBJ whole genome shotgun (WGS) entry which is preliminary data.</text>
</comment>
<dbReference type="SMART" id="SM00347">
    <property type="entry name" value="HTH_MARR"/>
    <property type="match status" value="1"/>
</dbReference>
<dbReference type="PROSITE" id="PS50995">
    <property type="entry name" value="HTH_MARR_2"/>
    <property type="match status" value="1"/>
</dbReference>
<evidence type="ECO:0000313" key="4">
    <source>
        <dbReference type="Proteomes" id="UP001500729"/>
    </source>
</evidence>
<dbReference type="InterPro" id="IPR036388">
    <property type="entry name" value="WH-like_DNA-bd_sf"/>
</dbReference>
<dbReference type="SUPFAM" id="SSF46785">
    <property type="entry name" value="Winged helix' DNA-binding domain"/>
    <property type="match status" value="1"/>
</dbReference>
<dbReference type="InterPro" id="IPR036390">
    <property type="entry name" value="WH_DNA-bd_sf"/>
</dbReference>
<evidence type="ECO:0000313" key="3">
    <source>
        <dbReference type="EMBL" id="GAA0544400.1"/>
    </source>
</evidence>
<dbReference type="PANTHER" id="PTHR33164">
    <property type="entry name" value="TRANSCRIPTIONAL REGULATOR, MARR FAMILY"/>
    <property type="match status" value="1"/>
</dbReference>
<feature type="compositionally biased region" description="Basic and acidic residues" evidence="1">
    <location>
        <begin position="7"/>
        <end position="23"/>
    </location>
</feature>
<evidence type="ECO:0000259" key="2">
    <source>
        <dbReference type="PROSITE" id="PS50995"/>
    </source>
</evidence>
<dbReference type="InterPro" id="IPR000835">
    <property type="entry name" value="HTH_MarR-typ"/>
</dbReference>
<reference evidence="4" key="1">
    <citation type="journal article" date="2019" name="Int. J. Syst. Evol. Microbiol.">
        <title>The Global Catalogue of Microorganisms (GCM) 10K type strain sequencing project: providing services to taxonomists for standard genome sequencing and annotation.</title>
        <authorList>
            <consortium name="The Broad Institute Genomics Platform"/>
            <consortium name="The Broad Institute Genome Sequencing Center for Infectious Disease"/>
            <person name="Wu L."/>
            <person name="Ma J."/>
        </authorList>
    </citation>
    <scope>NUCLEOTIDE SEQUENCE [LARGE SCALE GENOMIC DNA]</scope>
    <source>
        <strain evidence="4">JCM 10303</strain>
    </source>
</reference>
<dbReference type="PANTHER" id="PTHR33164:SF107">
    <property type="entry name" value="TRANSCRIPTIONAL REGULATORY PROTEIN"/>
    <property type="match status" value="1"/>
</dbReference>